<name>A0A4Y6USY2_SACBS</name>
<keyword evidence="1 5" id="KW-0489">Methyltransferase</keyword>
<dbReference type="InterPro" id="IPR013216">
    <property type="entry name" value="Methyltransf_11"/>
</dbReference>
<dbReference type="InterPro" id="IPR029063">
    <property type="entry name" value="SAM-dependent_MTases_sf"/>
</dbReference>
<dbReference type="RefSeq" id="WP_141447341.1">
    <property type="nucleotide sequence ID" value="NZ_CP041217.1"/>
</dbReference>
<dbReference type="EMBL" id="CP041217">
    <property type="protein sequence ID" value="QDH20792.1"/>
    <property type="molecule type" value="Genomic_DNA"/>
</dbReference>
<evidence type="ECO:0000256" key="3">
    <source>
        <dbReference type="ARBA" id="ARBA00022691"/>
    </source>
</evidence>
<keyword evidence="6" id="KW-1185">Reference proteome</keyword>
<protein>
    <submittedName>
        <fullName evidence="5">Class I SAM-dependent methyltransferase</fullName>
    </submittedName>
</protein>
<gene>
    <name evidence="5" type="ORF">FFV09_08015</name>
</gene>
<sequence length="385" mass="44552">MKYTGERFIPDSDGLEIEAEHVHRYSIISKNLRDMKVLDAGCGTGYGSLLMSQYADSVVGIDISEESVEWCKQKYVAQKNLSFVLGSLEELPFADEEFDCIICLEVIEHVDQAIQKRFLEEAKRVLSKNGILIISTPNKLLYTDRSGYHNPYHIHEFYVEEYKEFLQREFMYLKMYNQSLYAVSSIFEEMHADHKVQLLKNADIDENGKYMIAICSNNEQAFSNLNLNSVYKYDNPAGLNIASLYVASDEQPYSPEHKETGVMVSYEDNKFSVTFDLTHHNNISKLRFDPIEDNFCICNIEKIQTDGITHDALPLNALQYYRQGFLFINIDPQFEVRGDFENATYITLNGYFKILSQVEVSEFVDVFYNKMIIAMKENQNEEEST</sequence>
<evidence type="ECO:0000313" key="5">
    <source>
        <dbReference type="EMBL" id="QDH20792.1"/>
    </source>
</evidence>
<dbReference type="OrthoDB" id="8936324at2"/>
<dbReference type="PANTHER" id="PTHR43464:SF19">
    <property type="entry name" value="UBIQUINONE BIOSYNTHESIS O-METHYLTRANSFERASE, MITOCHONDRIAL"/>
    <property type="match status" value="1"/>
</dbReference>
<dbReference type="PANTHER" id="PTHR43464">
    <property type="entry name" value="METHYLTRANSFERASE"/>
    <property type="match status" value="1"/>
</dbReference>
<evidence type="ECO:0000256" key="1">
    <source>
        <dbReference type="ARBA" id="ARBA00022603"/>
    </source>
</evidence>
<dbReference type="SUPFAM" id="SSF53335">
    <property type="entry name" value="S-adenosyl-L-methionine-dependent methyltransferases"/>
    <property type="match status" value="1"/>
</dbReference>
<dbReference type="GO" id="GO:0008757">
    <property type="term" value="F:S-adenosylmethionine-dependent methyltransferase activity"/>
    <property type="evidence" value="ECO:0007669"/>
    <property type="project" value="InterPro"/>
</dbReference>
<organism evidence="5 6">
    <name type="scientific">Saccharibacillus brassicae</name>
    <dbReference type="NCBI Taxonomy" id="2583377"/>
    <lineage>
        <taxon>Bacteria</taxon>
        <taxon>Bacillati</taxon>
        <taxon>Bacillota</taxon>
        <taxon>Bacilli</taxon>
        <taxon>Bacillales</taxon>
        <taxon>Paenibacillaceae</taxon>
        <taxon>Saccharibacillus</taxon>
    </lineage>
</organism>
<dbReference type="CDD" id="cd02440">
    <property type="entry name" value="AdoMet_MTases"/>
    <property type="match status" value="1"/>
</dbReference>
<dbReference type="Gene3D" id="3.40.50.150">
    <property type="entry name" value="Vaccinia Virus protein VP39"/>
    <property type="match status" value="1"/>
</dbReference>
<evidence type="ECO:0000256" key="2">
    <source>
        <dbReference type="ARBA" id="ARBA00022679"/>
    </source>
</evidence>
<dbReference type="Proteomes" id="UP000316968">
    <property type="component" value="Chromosome"/>
</dbReference>
<evidence type="ECO:0000313" key="6">
    <source>
        <dbReference type="Proteomes" id="UP000316968"/>
    </source>
</evidence>
<reference evidence="5 6" key="1">
    <citation type="submission" date="2019-06" db="EMBL/GenBank/DDBJ databases">
        <title>Saccharibacillus brassicae sp. nov., an endophytic bacterium isolated from Chinese cabbage seeds (Brassica pekinensis).</title>
        <authorList>
            <person name="Jiang L."/>
            <person name="Lee J."/>
            <person name="Kim S.W."/>
        </authorList>
    </citation>
    <scope>NUCLEOTIDE SEQUENCE [LARGE SCALE GENOMIC DNA]</scope>
    <source>
        <strain evidence="6">KCTC 43072 / ATSA2</strain>
    </source>
</reference>
<dbReference type="KEGG" id="saca:FFV09_08015"/>
<accession>A0A4Y6USY2</accession>
<proteinExistence type="predicted"/>
<keyword evidence="2 5" id="KW-0808">Transferase</keyword>
<feature type="domain" description="Methyltransferase type 11" evidence="4">
    <location>
        <begin position="38"/>
        <end position="134"/>
    </location>
</feature>
<dbReference type="GO" id="GO:0032259">
    <property type="term" value="P:methylation"/>
    <property type="evidence" value="ECO:0007669"/>
    <property type="project" value="UniProtKB-KW"/>
</dbReference>
<dbReference type="AlphaFoldDB" id="A0A4Y6USY2"/>
<evidence type="ECO:0000259" key="4">
    <source>
        <dbReference type="Pfam" id="PF08241"/>
    </source>
</evidence>
<dbReference type="Pfam" id="PF08241">
    <property type="entry name" value="Methyltransf_11"/>
    <property type="match status" value="1"/>
</dbReference>
<keyword evidence="3" id="KW-0949">S-adenosyl-L-methionine</keyword>